<dbReference type="Proteomes" id="UP000272528">
    <property type="component" value="Chromosome"/>
</dbReference>
<dbReference type="InterPro" id="IPR009334">
    <property type="entry name" value="DUF993"/>
</dbReference>
<dbReference type="AlphaFoldDB" id="A0A3Q8XA98"/>
<evidence type="ECO:0000313" key="1">
    <source>
        <dbReference type="EMBL" id="AZN43948.1"/>
    </source>
</evidence>
<keyword evidence="2" id="KW-1185">Reference proteome</keyword>
<proteinExistence type="predicted"/>
<sequence length="392" mass="42278">MSQSKSQLIKLPIAGGGLTDYTLSGRAPIEAPAVPLKGRIAFSAAHVVCDPLAAAEPLLGAAVDWQATMAYRHHLWSLGLAVAEAMDTAQRGMGLDWLRAKELIGLSLAEAASVGGRIACGAGTDQLAPGPQVTIEQVIRAYEEQCEYIESRGGQVILMASRALAAIAKSPEDYEQVYGTILRQVSRPVILHWLGDMFDPALAGYWGSRDIGTAMSVCLRIIEANRDKVDGIKISLLDADKEVQMRRRLPCGVRMYTGDDFNYPELIQGDEYGYSDALLGIFDAIAPVAAAAIHALDEGDAAGYQALFAPTVPLSRHIFQRPTYAYKTGIVFMAYLNGHQNHFRMLGAAEGARSIVHLSELFRLADGAGLLAQPELAARRMKQVLTLAGIEQ</sequence>
<dbReference type="EMBL" id="CP034437">
    <property type="protein sequence ID" value="AZN43948.1"/>
    <property type="molecule type" value="Genomic_DNA"/>
</dbReference>
<gene>
    <name evidence="1" type="ORF">EJC50_27645</name>
</gene>
<protein>
    <submittedName>
        <fullName evidence="1">Dihydrodipicolinate synthase family protein</fullName>
    </submittedName>
</protein>
<organism evidence="1 2">
    <name type="scientific">Paenibacillus albus</name>
    <dbReference type="NCBI Taxonomy" id="2495582"/>
    <lineage>
        <taxon>Bacteria</taxon>
        <taxon>Bacillati</taxon>
        <taxon>Bacillota</taxon>
        <taxon>Bacilli</taxon>
        <taxon>Bacillales</taxon>
        <taxon>Paenibacillaceae</taxon>
        <taxon>Paenibacillus</taxon>
    </lineage>
</organism>
<name>A0A3Q8XA98_9BACL</name>
<evidence type="ECO:0000313" key="2">
    <source>
        <dbReference type="Proteomes" id="UP000272528"/>
    </source>
</evidence>
<accession>A0A3Q8XA98</accession>
<reference evidence="2" key="1">
    <citation type="submission" date="2018-12" db="EMBL/GenBank/DDBJ databases">
        <title>Genome sequence of Peanibacillus sp.</title>
        <authorList>
            <person name="Subramani G."/>
            <person name="Srinivasan S."/>
            <person name="Kim M.K."/>
        </authorList>
    </citation>
    <scope>NUCLEOTIDE SEQUENCE [LARGE SCALE GENOMIC DNA]</scope>
    <source>
        <strain evidence="2">18JY67-1</strain>
    </source>
</reference>
<dbReference type="SUPFAM" id="SSF51569">
    <property type="entry name" value="Aldolase"/>
    <property type="match status" value="1"/>
</dbReference>
<dbReference type="OrthoDB" id="9805272at2"/>
<dbReference type="Pfam" id="PF06187">
    <property type="entry name" value="DUF993"/>
    <property type="match status" value="1"/>
</dbReference>
<dbReference type="KEGG" id="palb:EJC50_27645"/>
<dbReference type="InterPro" id="IPR013785">
    <property type="entry name" value="Aldolase_TIM"/>
</dbReference>
<dbReference type="Gene3D" id="3.20.20.70">
    <property type="entry name" value="Aldolase class I"/>
    <property type="match status" value="1"/>
</dbReference>